<evidence type="ECO:0000256" key="1">
    <source>
        <dbReference type="SAM" id="Phobius"/>
    </source>
</evidence>
<gene>
    <name evidence="2" type="ORF">AUMI_112640</name>
</gene>
<name>A0A173LXV1_9MICO</name>
<dbReference type="RefSeq" id="WP_172418274.1">
    <property type="nucleotide sequence ID" value="NZ_AP017457.1"/>
</dbReference>
<organism evidence="2 3">
    <name type="scientific">Aurantimicrobium minutum</name>
    <dbReference type="NCBI Taxonomy" id="708131"/>
    <lineage>
        <taxon>Bacteria</taxon>
        <taxon>Bacillati</taxon>
        <taxon>Actinomycetota</taxon>
        <taxon>Actinomycetes</taxon>
        <taxon>Micrococcales</taxon>
        <taxon>Microbacteriaceae</taxon>
        <taxon>Aurantimicrobium</taxon>
    </lineage>
</organism>
<feature type="transmembrane region" description="Helical" evidence="1">
    <location>
        <begin position="7"/>
        <end position="27"/>
    </location>
</feature>
<keyword evidence="1" id="KW-1133">Transmembrane helix</keyword>
<keyword evidence="1" id="KW-0812">Transmembrane</keyword>
<feature type="transmembrane region" description="Helical" evidence="1">
    <location>
        <begin position="115"/>
        <end position="136"/>
    </location>
</feature>
<dbReference type="KEGG" id="amin:AUMI_112640"/>
<feature type="transmembrane region" description="Helical" evidence="1">
    <location>
        <begin position="39"/>
        <end position="59"/>
    </location>
</feature>
<dbReference type="Proteomes" id="UP000243847">
    <property type="component" value="Chromosome sequence1"/>
</dbReference>
<evidence type="ECO:0000313" key="2">
    <source>
        <dbReference type="EMBL" id="BAU99806.1"/>
    </source>
</evidence>
<feature type="transmembrane region" description="Helical" evidence="1">
    <location>
        <begin position="79"/>
        <end position="103"/>
    </location>
</feature>
<accession>A0A173LXV1</accession>
<dbReference type="InterPro" id="IPR021517">
    <property type="entry name" value="DUF3180"/>
</dbReference>
<reference evidence="2 3" key="1">
    <citation type="journal article" date="2016" name="Genome Announc.">
        <title>Complete Genome Sequence of Aurantimicrobium minutum Type Strain KNCT, a Planktonic Ultramicrobacterium Isolated from River Water.</title>
        <authorList>
            <person name="Nakai R."/>
            <person name="Fujisawa T."/>
            <person name="Nakamura Y."/>
            <person name="Nishide H."/>
            <person name="Uchiyama I."/>
            <person name="Baba T."/>
            <person name="Toyoda A."/>
            <person name="Fujiyama A."/>
            <person name="Naganuma T."/>
            <person name="Niki H."/>
        </authorList>
    </citation>
    <scope>NUCLEOTIDE SEQUENCE [LARGE SCALE GENOMIC DNA]</scope>
    <source>
        <strain evidence="2 3">KNC</strain>
    </source>
</reference>
<dbReference type="EMBL" id="AP017457">
    <property type="protein sequence ID" value="BAU99806.1"/>
    <property type="molecule type" value="Genomic_DNA"/>
</dbReference>
<dbReference type="GeneID" id="80452452"/>
<protein>
    <submittedName>
        <fullName evidence="2">Membrane protein CrgA</fullName>
    </submittedName>
</protein>
<dbReference type="AlphaFoldDB" id="A0A173LXV1"/>
<keyword evidence="1" id="KW-0472">Membrane</keyword>
<dbReference type="Pfam" id="PF11377">
    <property type="entry name" value="DUF3180"/>
    <property type="match status" value="1"/>
</dbReference>
<sequence length="157" mass="16100">MKRTGPAPLIGLFLIGGVVAYLFELVMQSRGGLIFVPPLTVAVTLAAVAVAVILLAIPIRRRVTGKRKEPIDPLYAARVLALAKASSLAGALLGGVGAGILFYLFSRPIAPNEAILTNVILHIVSAATLVAAGLIAESLCALPPEDNDEGAVGEPTA</sequence>
<proteinExistence type="predicted"/>
<evidence type="ECO:0000313" key="3">
    <source>
        <dbReference type="Proteomes" id="UP000243847"/>
    </source>
</evidence>